<reference evidence="4" key="1">
    <citation type="submission" date="2020-02" db="EMBL/GenBank/DDBJ databases">
        <authorList>
            <person name="Meier V. D."/>
        </authorList>
    </citation>
    <scope>NUCLEOTIDE SEQUENCE</scope>
    <source>
        <strain evidence="4">AVDCRST_MAG28</strain>
    </source>
</reference>
<feature type="transmembrane region" description="Helical" evidence="2">
    <location>
        <begin position="293"/>
        <end position="313"/>
    </location>
</feature>
<keyword evidence="2" id="KW-0812">Transmembrane</keyword>
<evidence type="ECO:0000256" key="2">
    <source>
        <dbReference type="SAM" id="Phobius"/>
    </source>
</evidence>
<dbReference type="EMBL" id="CADCVE010000018">
    <property type="protein sequence ID" value="CAA9445475.1"/>
    <property type="molecule type" value="Genomic_DNA"/>
</dbReference>
<proteinExistence type="predicted"/>
<feature type="signal peptide" evidence="3">
    <location>
        <begin position="1"/>
        <end position="24"/>
    </location>
</feature>
<evidence type="ECO:0000313" key="4">
    <source>
        <dbReference type="EMBL" id="CAA9445475.1"/>
    </source>
</evidence>
<keyword evidence="2" id="KW-1133">Transmembrane helix</keyword>
<sequence>MKKRLVILIGMLAALLVAAVPVLAQGQVTATGVLERSTRESPDPTPRYAITDEESDTSYELFDAGAELEAYVGERVTISGTQAPGPGTPDGPLAVDVTQVTPADDPPGPPPGEDTVTLSFELTVKGTPPAGTRFFGSAVGEGGPGTPLTDPDGDGVFTGSVTVPRFPPGPRPVPPGAEPVSLSVRIVQENGGNLEVIRDFGLVPLEEDRTFEARINFKRDRGDTTTPTPNNGGSGSGGSGGTSEPTSPESGEDVNGDGSIDATDGEVAASVSEAAREATEKTGERTLPVTGGMAPLSLFAASAGLLLVGGLLIRRINHR</sequence>
<feature type="compositionally biased region" description="Basic and acidic residues" evidence="1">
    <location>
        <begin position="214"/>
        <end position="223"/>
    </location>
</feature>
<feature type="region of interest" description="Disordered" evidence="1">
    <location>
        <begin position="78"/>
        <end position="114"/>
    </location>
</feature>
<gene>
    <name evidence="4" type="ORF">AVDCRST_MAG28-664</name>
</gene>
<protein>
    <recommendedName>
        <fullName evidence="5">Gram-positive cocci surface proteins LPxTG domain-containing protein</fullName>
    </recommendedName>
</protein>
<organism evidence="4">
    <name type="scientific">uncultured Rubrobacteraceae bacterium</name>
    <dbReference type="NCBI Taxonomy" id="349277"/>
    <lineage>
        <taxon>Bacteria</taxon>
        <taxon>Bacillati</taxon>
        <taxon>Actinomycetota</taxon>
        <taxon>Rubrobacteria</taxon>
        <taxon>Rubrobacterales</taxon>
        <taxon>Rubrobacteraceae</taxon>
        <taxon>environmental samples</taxon>
    </lineage>
</organism>
<evidence type="ECO:0000256" key="3">
    <source>
        <dbReference type="SAM" id="SignalP"/>
    </source>
</evidence>
<feature type="compositionally biased region" description="Basic and acidic residues" evidence="1">
    <location>
        <begin position="274"/>
        <end position="284"/>
    </location>
</feature>
<evidence type="ECO:0000256" key="1">
    <source>
        <dbReference type="SAM" id="MobiDB-lite"/>
    </source>
</evidence>
<keyword evidence="3" id="KW-0732">Signal</keyword>
<feature type="chain" id="PRO_5027017913" description="Gram-positive cocci surface proteins LPxTG domain-containing protein" evidence="3">
    <location>
        <begin position="25"/>
        <end position="319"/>
    </location>
</feature>
<feature type="compositionally biased region" description="Gly residues" evidence="1">
    <location>
        <begin position="232"/>
        <end position="241"/>
    </location>
</feature>
<name>A0A6J4QIH6_9ACTN</name>
<dbReference type="AlphaFoldDB" id="A0A6J4QIH6"/>
<keyword evidence="2" id="KW-0472">Membrane</keyword>
<feature type="region of interest" description="Disordered" evidence="1">
    <location>
        <begin position="214"/>
        <end position="290"/>
    </location>
</feature>
<evidence type="ECO:0008006" key="5">
    <source>
        <dbReference type="Google" id="ProtNLM"/>
    </source>
</evidence>
<accession>A0A6J4QIH6</accession>